<feature type="non-terminal residue" evidence="1">
    <location>
        <position position="1"/>
    </location>
</feature>
<name>A0AAN4ZAJ1_9BILA</name>
<organism evidence="1 2">
    <name type="scientific">Pristionchus mayeri</name>
    <dbReference type="NCBI Taxonomy" id="1317129"/>
    <lineage>
        <taxon>Eukaryota</taxon>
        <taxon>Metazoa</taxon>
        <taxon>Ecdysozoa</taxon>
        <taxon>Nematoda</taxon>
        <taxon>Chromadorea</taxon>
        <taxon>Rhabditida</taxon>
        <taxon>Rhabditina</taxon>
        <taxon>Diplogasteromorpha</taxon>
        <taxon>Diplogasteroidea</taxon>
        <taxon>Neodiplogasteridae</taxon>
        <taxon>Pristionchus</taxon>
    </lineage>
</organism>
<sequence length="74" mass="8423">STRDTCVITSKPPLRNLYKLTFCPCLLYIFLTSQPMPFNTATLLSNAISLKHGCIFYLCSLVERRTESYHISCS</sequence>
<reference evidence="2" key="1">
    <citation type="submission" date="2022-10" db="EMBL/GenBank/DDBJ databases">
        <title>Genome assembly of Pristionchus species.</title>
        <authorList>
            <person name="Yoshida K."/>
            <person name="Sommer R.J."/>
        </authorList>
    </citation>
    <scope>NUCLEOTIDE SEQUENCE [LARGE SCALE GENOMIC DNA]</scope>
    <source>
        <strain evidence="2">RS5460</strain>
    </source>
</reference>
<protein>
    <submittedName>
        <fullName evidence="1">Uncharacterized protein</fullName>
    </submittedName>
</protein>
<keyword evidence="2" id="KW-1185">Reference proteome</keyword>
<evidence type="ECO:0000313" key="2">
    <source>
        <dbReference type="Proteomes" id="UP001328107"/>
    </source>
</evidence>
<gene>
    <name evidence="1" type="ORF">PMAYCL1PPCAC_05203</name>
</gene>
<dbReference type="AlphaFoldDB" id="A0AAN4ZAJ1"/>
<evidence type="ECO:0000313" key="1">
    <source>
        <dbReference type="EMBL" id="GMR35008.1"/>
    </source>
</evidence>
<accession>A0AAN4ZAJ1</accession>
<dbReference type="EMBL" id="BTRK01000002">
    <property type="protein sequence ID" value="GMR35008.1"/>
    <property type="molecule type" value="Genomic_DNA"/>
</dbReference>
<feature type="non-terminal residue" evidence="1">
    <location>
        <position position="74"/>
    </location>
</feature>
<comment type="caution">
    <text evidence="1">The sequence shown here is derived from an EMBL/GenBank/DDBJ whole genome shotgun (WGS) entry which is preliminary data.</text>
</comment>
<proteinExistence type="predicted"/>
<dbReference type="Proteomes" id="UP001328107">
    <property type="component" value="Unassembled WGS sequence"/>
</dbReference>